<protein>
    <submittedName>
        <fullName evidence="1">Uncharacterized protein</fullName>
    </submittedName>
</protein>
<dbReference type="EMBL" id="VUJU01002155">
    <property type="protein sequence ID" value="KAF0762391.1"/>
    <property type="molecule type" value="Genomic_DNA"/>
</dbReference>
<accession>A0A6G0YX10</accession>
<proteinExistence type="predicted"/>
<dbReference type="OrthoDB" id="272985at2759"/>
<keyword evidence="2" id="KW-1185">Reference proteome</keyword>
<dbReference type="AlphaFoldDB" id="A0A6G0YX10"/>
<comment type="caution">
    <text evidence="1">The sequence shown here is derived from an EMBL/GenBank/DDBJ whole genome shotgun (WGS) entry which is preliminary data.</text>
</comment>
<feature type="non-terminal residue" evidence="1">
    <location>
        <position position="82"/>
    </location>
</feature>
<dbReference type="Proteomes" id="UP000478052">
    <property type="component" value="Unassembled WGS sequence"/>
</dbReference>
<gene>
    <name evidence="1" type="ORF">FWK35_00007290</name>
</gene>
<evidence type="ECO:0000313" key="1">
    <source>
        <dbReference type="EMBL" id="KAF0762391.1"/>
    </source>
</evidence>
<sequence>MTINKSQFQKMSVCDLNLCTLCFSHGQLNVACSQVGKPSSLFVLKFPQNNLYGKTTFAGSASININKLINIIEQNCDLGFDT</sequence>
<name>A0A6G0YX10_APHCR</name>
<evidence type="ECO:0000313" key="2">
    <source>
        <dbReference type="Proteomes" id="UP000478052"/>
    </source>
</evidence>
<organism evidence="1 2">
    <name type="scientific">Aphis craccivora</name>
    <name type="common">Cowpea aphid</name>
    <dbReference type="NCBI Taxonomy" id="307492"/>
    <lineage>
        <taxon>Eukaryota</taxon>
        <taxon>Metazoa</taxon>
        <taxon>Ecdysozoa</taxon>
        <taxon>Arthropoda</taxon>
        <taxon>Hexapoda</taxon>
        <taxon>Insecta</taxon>
        <taxon>Pterygota</taxon>
        <taxon>Neoptera</taxon>
        <taxon>Paraneoptera</taxon>
        <taxon>Hemiptera</taxon>
        <taxon>Sternorrhyncha</taxon>
        <taxon>Aphidomorpha</taxon>
        <taxon>Aphidoidea</taxon>
        <taxon>Aphididae</taxon>
        <taxon>Aphidini</taxon>
        <taxon>Aphis</taxon>
        <taxon>Aphis</taxon>
    </lineage>
</organism>
<reference evidence="1 2" key="1">
    <citation type="submission" date="2019-08" db="EMBL/GenBank/DDBJ databases">
        <title>Whole genome of Aphis craccivora.</title>
        <authorList>
            <person name="Voronova N.V."/>
            <person name="Shulinski R.S."/>
            <person name="Bandarenka Y.V."/>
            <person name="Zhorov D.G."/>
            <person name="Warner D."/>
        </authorList>
    </citation>
    <scope>NUCLEOTIDE SEQUENCE [LARGE SCALE GENOMIC DNA]</scope>
    <source>
        <strain evidence="1">180601</strain>
        <tissue evidence="1">Whole Body</tissue>
    </source>
</reference>